<evidence type="ECO:0000313" key="3">
    <source>
        <dbReference type="Proteomes" id="UP000000343"/>
    </source>
</evidence>
<dbReference type="eggNOG" id="ENOG5032X9H">
    <property type="taxonomic scope" value="Bacteria"/>
</dbReference>
<dbReference type="Gene3D" id="2.40.10.220">
    <property type="entry name" value="predicted glycosyltransferase like domains"/>
    <property type="match status" value="1"/>
</dbReference>
<dbReference type="RefSeq" id="WP_013580465.1">
    <property type="nucleotide sequence ID" value="NC_015064.1"/>
</dbReference>
<dbReference type="GO" id="GO:0035438">
    <property type="term" value="F:cyclic-di-GMP binding"/>
    <property type="evidence" value="ECO:0007669"/>
    <property type="project" value="InterPro"/>
</dbReference>
<evidence type="ECO:0000259" key="1">
    <source>
        <dbReference type="Pfam" id="PF07238"/>
    </source>
</evidence>
<reference evidence="3" key="1">
    <citation type="submission" date="2011-01" db="EMBL/GenBank/DDBJ databases">
        <title>Complete sequence of chromosome of Acidobacterium sp. MP5ACTX9.</title>
        <authorList>
            <consortium name="US DOE Joint Genome Institute"/>
            <person name="Lucas S."/>
            <person name="Copeland A."/>
            <person name="Lapidus A."/>
            <person name="Cheng J.-F."/>
            <person name="Goodwin L."/>
            <person name="Pitluck S."/>
            <person name="Teshima H."/>
            <person name="Detter J.C."/>
            <person name="Han C."/>
            <person name="Tapia R."/>
            <person name="Land M."/>
            <person name="Hauser L."/>
            <person name="Kyrpides N."/>
            <person name="Ivanova N."/>
            <person name="Ovchinnikova G."/>
            <person name="Pagani I."/>
            <person name="Rawat S.R."/>
            <person name="Mannisto M."/>
            <person name="Haggblom M.M."/>
            <person name="Woyke T."/>
        </authorList>
    </citation>
    <scope>NUCLEOTIDE SEQUENCE [LARGE SCALE GENOMIC DNA]</scope>
    <source>
        <strain evidence="3">MP5ACTX9</strain>
    </source>
</reference>
<sequence length="108" mass="11779">MATLVTTDAPDQVRTAVRFPMRLSLMIHTGTGEMEATTENISANGILFTGPHLPAVDDRIEFTITMPANVMGTPEDLSIQCTGRVVRHQSHDGETQAAAIIDEYLLRV</sequence>
<dbReference type="EMBL" id="CP002480">
    <property type="protein sequence ID" value="ADW69149.1"/>
    <property type="molecule type" value="Genomic_DNA"/>
</dbReference>
<dbReference type="KEGG" id="acm:AciX9_2105"/>
<dbReference type="Proteomes" id="UP000000343">
    <property type="component" value="Chromosome"/>
</dbReference>
<protein>
    <submittedName>
        <fullName evidence="2">Type IV pilus assembly PilZ</fullName>
    </submittedName>
</protein>
<name>E8X1Y8_GRATM</name>
<keyword evidence="3" id="KW-1185">Reference proteome</keyword>
<accession>E8X1Y8</accession>
<dbReference type="AlphaFoldDB" id="E8X1Y8"/>
<dbReference type="InterPro" id="IPR009875">
    <property type="entry name" value="PilZ_domain"/>
</dbReference>
<dbReference type="SUPFAM" id="SSF141371">
    <property type="entry name" value="PilZ domain-like"/>
    <property type="match status" value="1"/>
</dbReference>
<dbReference type="OrthoDB" id="122570at2"/>
<dbReference type="PaxDb" id="1198114-AciX9_2105"/>
<dbReference type="STRING" id="1198114.AciX9_2105"/>
<dbReference type="HOGENOM" id="CLU_168029_0_0_0"/>
<gene>
    <name evidence="2" type="ordered locus">AciX9_2105</name>
</gene>
<proteinExistence type="predicted"/>
<evidence type="ECO:0000313" key="2">
    <source>
        <dbReference type="EMBL" id="ADW69149.1"/>
    </source>
</evidence>
<organism evidence="3">
    <name type="scientific">Granulicella tundricola (strain ATCC BAA-1859 / DSM 23138 / MP5ACTX9)</name>
    <dbReference type="NCBI Taxonomy" id="1198114"/>
    <lineage>
        <taxon>Bacteria</taxon>
        <taxon>Pseudomonadati</taxon>
        <taxon>Acidobacteriota</taxon>
        <taxon>Terriglobia</taxon>
        <taxon>Terriglobales</taxon>
        <taxon>Acidobacteriaceae</taxon>
        <taxon>Granulicella</taxon>
    </lineage>
</organism>
<feature type="domain" description="PilZ" evidence="1">
    <location>
        <begin position="12"/>
        <end position="91"/>
    </location>
</feature>
<dbReference type="Pfam" id="PF07238">
    <property type="entry name" value="PilZ"/>
    <property type="match status" value="1"/>
</dbReference>